<evidence type="ECO:0000259" key="2">
    <source>
        <dbReference type="Pfam" id="PF08840"/>
    </source>
</evidence>
<reference evidence="3 4" key="1">
    <citation type="submission" date="2019-08" db="EMBL/GenBank/DDBJ databases">
        <title>Bacillus genomes from the desert of Cuatro Cienegas, Coahuila.</title>
        <authorList>
            <person name="Olmedo-Alvarez G."/>
        </authorList>
    </citation>
    <scope>NUCLEOTIDE SEQUENCE [LARGE SCALE GENOMIC DNA]</scope>
    <source>
        <strain evidence="3 4">CH34_1T</strain>
    </source>
</reference>
<name>A0A5D4NTE6_9BACI</name>
<dbReference type="Pfam" id="PF08840">
    <property type="entry name" value="BAAT_C"/>
    <property type="match status" value="1"/>
</dbReference>
<dbReference type="InterPro" id="IPR029058">
    <property type="entry name" value="AB_hydrolase_fold"/>
</dbReference>
<evidence type="ECO:0000313" key="4">
    <source>
        <dbReference type="Proteomes" id="UP000322267"/>
    </source>
</evidence>
<sequence length="329" mass="36981">MVGCSPSTTETSEEIQSEEKAPVAEQVEKQKLQETLDSPKEDGAVISFEQVEAASIDPDLDAYQMMYWSEGIETAAYVTIPKKKGHYFLGVTCHGGYVIPLDFEGIQSIDEENFDAETMLSEMSSEVITLQPLYRGYGESKGTAPGLHGATIDTNNAIDALYSYFKEGNMESSVRSGFISLSGGSLGGGVVLKLSQMRKDIDNVVAINPYVGLDLVYPWAENHPENDWNKGFLETYQKEFGDYDPASIQAKEESIELKRSFTPILIVQGKEDEVMNWELTQKFYEKLKKENQNEHTILEFIPDGDHYLVENENELNQIIDNWYRDIGSM</sequence>
<dbReference type="PANTHER" id="PTHR12277">
    <property type="entry name" value="ALPHA/BETA HYDROLASE DOMAIN-CONTAINING PROTEIN"/>
    <property type="match status" value="1"/>
</dbReference>
<evidence type="ECO:0000256" key="1">
    <source>
        <dbReference type="SAM" id="MobiDB-lite"/>
    </source>
</evidence>
<dbReference type="Proteomes" id="UP000322267">
    <property type="component" value="Unassembled WGS sequence"/>
</dbReference>
<dbReference type="AlphaFoldDB" id="A0A5D4NTE6"/>
<dbReference type="RefSeq" id="WP_148939764.1">
    <property type="nucleotide sequence ID" value="NZ_VTEI01000004.1"/>
</dbReference>
<dbReference type="PANTHER" id="PTHR12277:SF81">
    <property type="entry name" value="PROTEIN ABHD13"/>
    <property type="match status" value="1"/>
</dbReference>
<dbReference type="OrthoDB" id="2556147at2"/>
<comment type="caution">
    <text evidence="3">The sequence shown here is derived from an EMBL/GenBank/DDBJ whole genome shotgun (WGS) entry which is preliminary data.</text>
</comment>
<feature type="region of interest" description="Disordered" evidence="1">
    <location>
        <begin position="1"/>
        <end position="38"/>
    </location>
</feature>
<gene>
    <name evidence="3" type="ORF">FZC78_11090</name>
</gene>
<dbReference type="Gene3D" id="3.40.50.1820">
    <property type="entry name" value="alpha/beta hydrolase"/>
    <property type="match status" value="1"/>
</dbReference>
<evidence type="ECO:0000313" key="3">
    <source>
        <dbReference type="EMBL" id="TYS17149.1"/>
    </source>
</evidence>
<feature type="domain" description="BAAT/Acyl-CoA thioester hydrolase C-terminal" evidence="2">
    <location>
        <begin position="174"/>
        <end position="308"/>
    </location>
</feature>
<protein>
    <submittedName>
        <fullName evidence="3">Prolyl oligopeptidase family serine peptidase</fullName>
    </submittedName>
</protein>
<dbReference type="SUPFAM" id="SSF53474">
    <property type="entry name" value="alpha/beta-Hydrolases"/>
    <property type="match status" value="1"/>
</dbReference>
<accession>A0A5D4NTE6</accession>
<organism evidence="3 4">
    <name type="scientific">Rossellomorea vietnamensis</name>
    <dbReference type="NCBI Taxonomy" id="218284"/>
    <lineage>
        <taxon>Bacteria</taxon>
        <taxon>Bacillati</taxon>
        <taxon>Bacillota</taxon>
        <taxon>Bacilli</taxon>
        <taxon>Bacillales</taxon>
        <taxon>Bacillaceae</taxon>
        <taxon>Rossellomorea</taxon>
    </lineage>
</organism>
<feature type="compositionally biased region" description="Basic and acidic residues" evidence="1">
    <location>
        <begin position="17"/>
        <end position="38"/>
    </location>
</feature>
<dbReference type="EMBL" id="VTEI01000004">
    <property type="protein sequence ID" value="TYS17149.1"/>
    <property type="molecule type" value="Genomic_DNA"/>
</dbReference>
<dbReference type="InterPro" id="IPR014940">
    <property type="entry name" value="BAAT_C"/>
</dbReference>
<proteinExistence type="predicted"/>